<dbReference type="RefSeq" id="YP_006234388.1">
    <property type="nucleotide sequence ID" value="NC_017755.1"/>
</dbReference>
<reference evidence="2" key="1">
    <citation type="journal article" date="2012" name="PLoS ONE">
        <title>The Mitochondrial Genome of the Lycophyte Huperzia squarrosa: The Most Archaic Form in Vascular Plants.</title>
        <authorList>
            <person name="Liu Y."/>
            <person name="Wang B."/>
            <person name="Cui P."/>
            <person name="Li L."/>
            <person name="Xue J.Y."/>
            <person name="Yu J."/>
            <person name="Qiu Y.L."/>
        </authorList>
    </citation>
    <scope>NUCLEOTIDE SEQUENCE</scope>
</reference>
<name>H9M8A5_PHLSQ</name>
<protein>
    <submittedName>
        <fullName evidence="2">Uncharacterized protein</fullName>
    </submittedName>
</protein>
<keyword evidence="1" id="KW-0812">Transmembrane</keyword>
<gene>
    <name evidence="2" type="primary">ORF137</name>
    <name evidence="2" type="ORF">HusqMp149</name>
</gene>
<proteinExistence type="predicted"/>
<evidence type="ECO:0000313" key="2">
    <source>
        <dbReference type="EMBL" id="AEV55812.1"/>
    </source>
</evidence>
<dbReference type="EMBL" id="JQ002659">
    <property type="protein sequence ID" value="AEV55812.1"/>
    <property type="molecule type" value="Genomic_DNA"/>
</dbReference>
<organism evidence="2">
    <name type="scientific">Phlegmariurus squarrosus</name>
    <name type="common">Rock tassel fern</name>
    <name type="synonym">Lycopodium squarrosum</name>
    <dbReference type="NCBI Taxonomy" id="73615"/>
    <lineage>
        <taxon>Eukaryota</taxon>
        <taxon>Viridiplantae</taxon>
        <taxon>Streptophyta</taxon>
        <taxon>Embryophyta</taxon>
        <taxon>Tracheophyta</taxon>
        <taxon>Lycopodiopsida</taxon>
        <taxon>Lycopodiales</taxon>
        <taxon>Lycopodiaceae</taxon>
        <taxon>Huperzioideae</taxon>
        <taxon>Phlegmariurus</taxon>
    </lineage>
</organism>
<dbReference type="AlphaFoldDB" id="H9M8A5"/>
<keyword evidence="2" id="KW-0496">Mitochondrion</keyword>
<sequence length="137" mass="15696">MPRIHTGVTQLYISLSKKGCFFLPHLLVILVTHADIYGLIRFLNVLLYNKVKATCLFFSFCVFFWAPPRRPYPGGVNTPPASGFDPIWEVFCKQKRTLPISIWDFIYVKMPGIFSGLCGPKKRDPVRMITLLGSKRE</sequence>
<feature type="transmembrane region" description="Helical" evidence="1">
    <location>
        <begin position="21"/>
        <end position="40"/>
    </location>
</feature>
<dbReference type="GeneID" id="12354562"/>
<accession>H9M8A5</accession>
<geneLocation type="mitochondrion" evidence="2"/>
<evidence type="ECO:0000256" key="1">
    <source>
        <dbReference type="SAM" id="Phobius"/>
    </source>
</evidence>
<keyword evidence="1" id="KW-0472">Membrane</keyword>
<keyword evidence="1" id="KW-1133">Transmembrane helix</keyword>